<sequence>MRRWSDLSIAAQSAIIAVIMFVFGGMLYVAGLYPLSTKAADPSLAIRFGVLAMLCLATFARRLAPATAIIAGLIPLGIDLALGPTVPVWLIYSDLVYAVALYGTRRQSRAVVAVSIVGSVVGVCAVLAVTGDWRSVAIAVAIASAFLATPIWWALAVRTHKEIADAERARAEALTVVAELDRRAAIADERNTMARDLHDVIAGHLSAIAIQSEAALRVQESNPDSIREILKSMRANSIGALDEMRTMIGLLRSDDVSGEITAPRRLAHLPKLVESARVAGTAVVVRNQRDDIPIPSAVDHTAYRIAQEALTNAMKHAAGQAVDMEVRVDPDQLLLTVTNAVTARNFATADLDSPRSGLRNMRERTELLGGSFAAGERAGRWCVHASLPLSSPMTPTEPTGTT</sequence>
<dbReference type="InterPro" id="IPR050482">
    <property type="entry name" value="Sensor_HK_TwoCompSys"/>
</dbReference>
<evidence type="ECO:0000259" key="10">
    <source>
        <dbReference type="Pfam" id="PF07730"/>
    </source>
</evidence>
<evidence type="ECO:0000256" key="4">
    <source>
        <dbReference type="ARBA" id="ARBA00022679"/>
    </source>
</evidence>
<evidence type="ECO:0000313" key="11">
    <source>
        <dbReference type="EMBL" id="MFH5207475.1"/>
    </source>
</evidence>
<evidence type="ECO:0000256" key="8">
    <source>
        <dbReference type="ARBA" id="ARBA00023012"/>
    </source>
</evidence>
<evidence type="ECO:0000256" key="1">
    <source>
        <dbReference type="ARBA" id="ARBA00000085"/>
    </source>
</evidence>
<feature type="transmembrane region" description="Helical" evidence="9">
    <location>
        <begin position="67"/>
        <end position="90"/>
    </location>
</feature>
<dbReference type="Gene3D" id="1.20.5.1930">
    <property type="match status" value="1"/>
</dbReference>
<keyword evidence="9" id="KW-1133">Transmembrane helix</keyword>
<evidence type="ECO:0000256" key="6">
    <source>
        <dbReference type="ARBA" id="ARBA00022777"/>
    </source>
</evidence>
<keyword evidence="4" id="KW-0808">Transferase</keyword>
<name>A0ABW7JKG0_9NOCA</name>
<dbReference type="Gene3D" id="3.30.565.10">
    <property type="entry name" value="Histidine kinase-like ATPase, C-terminal domain"/>
    <property type="match status" value="1"/>
</dbReference>
<keyword evidence="7" id="KW-0067">ATP-binding</keyword>
<comment type="caution">
    <text evidence="11">The sequence shown here is derived from an EMBL/GenBank/DDBJ whole genome shotgun (WGS) entry which is preliminary data.</text>
</comment>
<dbReference type="Proteomes" id="UP001609175">
    <property type="component" value="Unassembled WGS sequence"/>
</dbReference>
<dbReference type="GO" id="GO:0016301">
    <property type="term" value="F:kinase activity"/>
    <property type="evidence" value="ECO:0007669"/>
    <property type="project" value="UniProtKB-KW"/>
</dbReference>
<feature type="transmembrane region" description="Helical" evidence="9">
    <location>
        <begin position="110"/>
        <end position="129"/>
    </location>
</feature>
<evidence type="ECO:0000256" key="5">
    <source>
        <dbReference type="ARBA" id="ARBA00022741"/>
    </source>
</evidence>
<feature type="transmembrane region" description="Helical" evidence="9">
    <location>
        <begin position="136"/>
        <end position="155"/>
    </location>
</feature>
<dbReference type="InterPro" id="IPR036890">
    <property type="entry name" value="HATPase_C_sf"/>
</dbReference>
<keyword evidence="9" id="KW-0812">Transmembrane</keyword>
<keyword evidence="5" id="KW-0547">Nucleotide-binding</keyword>
<dbReference type="InterPro" id="IPR011712">
    <property type="entry name" value="Sig_transdc_His_kin_sub3_dim/P"/>
</dbReference>
<reference evidence="11 12" key="1">
    <citation type="submission" date="2024-10" db="EMBL/GenBank/DDBJ databases">
        <authorList>
            <person name="Riesco R."/>
        </authorList>
    </citation>
    <scope>NUCLEOTIDE SEQUENCE [LARGE SCALE GENOMIC DNA]</scope>
    <source>
        <strain evidence="11 12">NCIMB 15449</strain>
    </source>
</reference>
<feature type="domain" description="Signal transduction histidine kinase subgroup 3 dimerisation and phosphoacceptor" evidence="10">
    <location>
        <begin position="189"/>
        <end position="254"/>
    </location>
</feature>
<dbReference type="EC" id="2.7.13.3" evidence="2"/>
<protein>
    <recommendedName>
        <fullName evidence="2">histidine kinase</fullName>
        <ecNumber evidence="2">2.7.13.3</ecNumber>
    </recommendedName>
</protein>
<comment type="catalytic activity">
    <reaction evidence="1">
        <text>ATP + protein L-histidine = ADP + protein N-phospho-L-histidine.</text>
        <dbReference type="EC" id="2.7.13.3"/>
    </reaction>
</comment>
<dbReference type="RefSeq" id="WP_395112876.1">
    <property type="nucleotide sequence ID" value="NZ_JBIMSO010000022.1"/>
</dbReference>
<gene>
    <name evidence="11" type="ORF">ACHIPZ_04475</name>
</gene>
<evidence type="ECO:0000256" key="9">
    <source>
        <dbReference type="SAM" id="Phobius"/>
    </source>
</evidence>
<evidence type="ECO:0000256" key="2">
    <source>
        <dbReference type="ARBA" id="ARBA00012438"/>
    </source>
</evidence>
<proteinExistence type="predicted"/>
<accession>A0ABW7JKG0</accession>
<keyword evidence="3" id="KW-0597">Phosphoprotein</keyword>
<dbReference type="EMBL" id="JBIMSO010000022">
    <property type="protein sequence ID" value="MFH5207475.1"/>
    <property type="molecule type" value="Genomic_DNA"/>
</dbReference>
<feature type="transmembrane region" description="Helical" evidence="9">
    <location>
        <begin position="42"/>
        <end position="60"/>
    </location>
</feature>
<keyword evidence="6 11" id="KW-0418">Kinase</keyword>
<dbReference type="Pfam" id="PF07730">
    <property type="entry name" value="HisKA_3"/>
    <property type="match status" value="1"/>
</dbReference>
<evidence type="ECO:0000313" key="12">
    <source>
        <dbReference type="Proteomes" id="UP001609175"/>
    </source>
</evidence>
<keyword evidence="9" id="KW-0472">Membrane</keyword>
<evidence type="ECO:0000256" key="7">
    <source>
        <dbReference type="ARBA" id="ARBA00022840"/>
    </source>
</evidence>
<dbReference type="PANTHER" id="PTHR24421">
    <property type="entry name" value="NITRATE/NITRITE SENSOR PROTEIN NARX-RELATED"/>
    <property type="match status" value="1"/>
</dbReference>
<organism evidence="11 12">
    <name type="scientific">Antrihabitans spumae</name>
    <dbReference type="NCBI Taxonomy" id="3373370"/>
    <lineage>
        <taxon>Bacteria</taxon>
        <taxon>Bacillati</taxon>
        <taxon>Actinomycetota</taxon>
        <taxon>Actinomycetes</taxon>
        <taxon>Mycobacteriales</taxon>
        <taxon>Nocardiaceae</taxon>
        <taxon>Antrihabitans</taxon>
    </lineage>
</organism>
<dbReference type="SUPFAM" id="SSF55874">
    <property type="entry name" value="ATPase domain of HSP90 chaperone/DNA topoisomerase II/histidine kinase"/>
    <property type="match status" value="1"/>
</dbReference>
<dbReference type="PANTHER" id="PTHR24421:SF10">
    <property type="entry name" value="NITRATE_NITRITE SENSOR PROTEIN NARQ"/>
    <property type="match status" value="1"/>
</dbReference>
<keyword evidence="8" id="KW-0902">Two-component regulatory system</keyword>
<dbReference type="CDD" id="cd16917">
    <property type="entry name" value="HATPase_UhpB-NarQ-NarX-like"/>
    <property type="match status" value="1"/>
</dbReference>
<evidence type="ECO:0000256" key="3">
    <source>
        <dbReference type="ARBA" id="ARBA00022553"/>
    </source>
</evidence>
<feature type="transmembrane region" description="Helical" evidence="9">
    <location>
        <begin position="7"/>
        <end position="30"/>
    </location>
</feature>